<feature type="compositionally biased region" description="Basic residues" evidence="10">
    <location>
        <begin position="200"/>
        <end position="216"/>
    </location>
</feature>
<keyword evidence="13" id="KW-1185">Reference proteome</keyword>
<evidence type="ECO:0000256" key="5">
    <source>
        <dbReference type="ARBA" id="ARBA00022777"/>
    </source>
</evidence>
<dbReference type="Pfam" id="PF00069">
    <property type="entry name" value="Pkinase"/>
    <property type="match status" value="1"/>
</dbReference>
<dbReference type="InterPro" id="IPR011009">
    <property type="entry name" value="Kinase-like_dom_sf"/>
</dbReference>
<evidence type="ECO:0000256" key="4">
    <source>
        <dbReference type="ARBA" id="ARBA00022741"/>
    </source>
</evidence>
<evidence type="ECO:0000313" key="12">
    <source>
        <dbReference type="EMBL" id="KAG2185463.1"/>
    </source>
</evidence>
<reference evidence="12" key="1">
    <citation type="submission" date="2020-12" db="EMBL/GenBank/DDBJ databases">
        <title>Metabolic potential, ecology and presence of endohyphal bacteria is reflected in genomic diversity of Mucoromycotina.</title>
        <authorList>
            <person name="Muszewska A."/>
            <person name="Okrasinska A."/>
            <person name="Steczkiewicz K."/>
            <person name="Drgas O."/>
            <person name="Orlowska M."/>
            <person name="Perlinska-Lenart U."/>
            <person name="Aleksandrzak-Piekarczyk T."/>
            <person name="Szatraj K."/>
            <person name="Zielenkiewicz U."/>
            <person name="Pilsyk S."/>
            <person name="Malc E."/>
            <person name="Mieczkowski P."/>
            <person name="Kruszewska J.S."/>
            <person name="Biernat P."/>
            <person name="Pawlowska J."/>
        </authorList>
    </citation>
    <scope>NUCLEOTIDE SEQUENCE</scope>
    <source>
        <strain evidence="12">WA0000051536</strain>
    </source>
</reference>
<dbReference type="Proteomes" id="UP000612746">
    <property type="component" value="Unassembled WGS sequence"/>
</dbReference>
<evidence type="ECO:0000256" key="2">
    <source>
        <dbReference type="ARBA" id="ARBA00022527"/>
    </source>
</evidence>
<evidence type="ECO:0000256" key="9">
    <source>
        <dbReference type="PROSITE-ProRule" id="PRU10141"/>
    </source>
</evidence>
<keyword evidence="5" id="KW-0418">Kinase</keyword>
<gene>
    <name evidence="12" type="ORF">INT44_002254</name>
</gene>
<feature type="binding site" evidence="9">
    <location>
        <position position="278"/>
    </location>
    <ligand>
        <name>ATP</name>
        <dbReference type="ChEBI" id="CHEBI:30616"/>
    </ligand>
</feature>
<keyword evidence="4 9" id="KW-0547">Nucleotide-binding</keyword>
<keyword evidence="3" id="KW-0808">Transferase</keyword>
<dbReference type="OrthoDB" id="6513151at2759"/>
<dbReference type="PROSITE" id="PS50011">
    <property type="entry name" value="PROTEIN_KINASE_DOM"/>
    <property type="match status" value="1"/>
</dbReference>
<comment type="catalytic activity">
    <reaction evidence="7">
        <text>L-threonyl-[protein] + ATP = O-phospho-L-threonyl-[protein] + ADP + H(+)</text>
        <dbReference type="Rhea" id="RHEA:46608"/>
        <dbReference type="Rhea" id="RHEA-COMP:11060"/>
        <dbReference type="Rhea" id="RHEA-COMP:11605"/>
        <dbReference type="ChEBI" id="CHEBI:15378"/>
        <dbReference type="ChEBI" id="CHEBI:30013"/>
        <dbReference type="ChEBI" id="CHEBI:30616"/>
        <dbReference type="ChEBI" id="CHEBI:61977"/>
        <dbReference type="ChEBI" id="CHEBI:456216"/>
        <dbReference type="EC" id="2.7.11.1"/>
    </reaction>
</comment>
<dbReference type="InterPro" id="IPR017441">
    <property type="entry name" value="Protein_kinase_ATP_BS"/>
</dbReference>
<dbReference type="GO" id="GO:0005524">
    <property type="term" value="F:ATP binding"/>
    <property type="evidence" value="ECO:0007669"/>
    <property type="project" value="UniProtKB-UniRule"/>
</dbReference>
<dbReference type="SMART" id="SM00220">
    <property type="entry name" value="S_TKc"/>
    <property type="match status" value="1"/>
</dbReference>
<evidence type="ECO:0000256" key="3">
    <source>
        <dbReference type="ARBA" id="ARBA00022679"/>
    </source>
</evidence>
<sequence>MTEAIAKHDDVYDLSHKLKSVNFDTPPKVVQLRVTQQFETITPDYSVPGSPNFSPQRDDDESTPFSSRPPSHDESSGVSTPQNESQDPIHAPYTPASLSPRTSGDAATSVSQSEAPSASTDPSVSISRASSGSSSDQAARSDVSRGSGIIPPQRPSTPSQFIFKKPEYNHHYHHTHFHHLEKKETVFHELKRFFKGGDKKAKHNNKSSDHKKKKQLRKESSSTAMSITSRASDISFGNTFNRDIEGRYGKWGRFIGKGAGGSVRLIRRSADAKTFAVKQFRKRTPTENEKEYIKKVTAEFCIGSTLHHTNVIETLDLIQEGANFYEIMEYAPNDLFNIVMSGKMTKEEIACCWRQSLSGVQYLVSMGIAHRDLKLDNMVLDERGIVKLIDFGCAVVVKYPFEDKVTLSKGICGSDPYIAPEQYTQDTYDAIQSDIWSCGIIFICMMIRRFPWRIPRPSHDQSYKSFVSGQGSQRLFKLLPKESRPIIERILTVDPANRCTLDDILNDDWVKSVSVCDNDHVGEGHVHHLLFQPGADGMSRGNIEVIESENKENEPPK</sequence>
<evidence type="ECO:0000256" key="6">
    <source>
        <dbReference type="ARBA" id="ARBA00022840"/>
    </source>
</evidence>
<dbReference type="SUPFAM" id="SSF56112">
    <property type="entry name" value="Protein kinase-like (PK-like)"/>
    <property type="match status" value="1"/>
</dbReference>
<dbReference type="Gene3D" id="1.10.510.10">
    <property type="entry name" value="Transferase(Phosphotransferase) domain 1"/>
    <property type="match status" value="1"/>
</dbReference>
<keyword evidence="6 9" id="KW-0067">ATP-binding</keyword>
<name>A0A8H7Q407_9FUNG</name>
<dbReference type="InterPro" id="IPR000719">
    <property type="entry name" value="Prot_kinase_dom"/>
</dbReference>
<feature type="region of interest" description="Disordered" evidence="10">
    <location>
        <begin position="196"/>
        <end position="226"/>
    </location>
</feature>
<organism evidence="12 13">
    <name type="scientific">Umbelopsis vinacea</name>
    <dbReference type="NCBI Taxonomy" id="44442"/>
    <lineage>
        <taxon>Eukaryota</taxon>
        <taxon>Fungi</taxon>
        <taxon>Fungi incertae sedis</taxon>
        <taxon>Mucoromycota</taxon>
        <taxon>Mucoromycotina</taxon>
        <taxon>Umbelopsidomycetes</taxon>
        <taxon>Umbelopsidales</taxon>
        <taxon>Umbelopsidaceae</taxon>
        <taxon>Umbelopsis</taxon>
    </lineage>
</organism>
<feature type="domain" description="Protein kinase" evidence="11">
    <location>
        <begin position="249"/>
        <end position="510"/>
    </location>
</feature>
<dbReference type="PROSITE" id="PS00108">
    <property type="entry name" value="PROTEIN_KINASE_ST"/>
    <property type="match status" value="1"/>
</dbReference>
<feature type="compositionally biased region" description="Low complexity" evidence="10">
    <location>
        <begin position="123"/>
        <end position="141"/>
    </location>
</feature>
<dbReference type="CDD" id="cd13994">
    <property type="entry name" value="STKc_HAL4_like"/>
    <property type="match status" value="1"/>
</dbReference>
<evidence type="ECO:0000259" key="11">
    <source>
        <dbReference type="PROSITE" id="PS50011"/>
    </source>
</evidence>
<dbReference type="PROSITE" id="PS00107">
    <property type="entry name" value="PROTEIN_KINASE_ATP"/>
    <property type="match status" value="1"/>
</dbReference>
<dbReference type="EC" id="2.7.11.1" evidence="1"/>
<evidence type="ECO:0000256" key="1">
    <source>
        <dbReference type="ARBA" id="ARBA00012513"/>
    </source>
</evidence>
<feature type="compositionally biased region" description="Polar residues" evidence="10">
    <location>
        <begin position="76"/>
        <end position="86"/>
    </location>
</feature>
<dbReference type="InterPro" id="IPR008271">
    <property type="entry name" value="Ser/Thr_kinase_AS"/>
</dbReference>
<dbReference type="AlphaFoldDB" id="A0A8H7Q407"/>
<accession>A0A8H7Q407</accession>
<evidence type="ECO:0000256" key="10">
    <source>
        <dbReference type="SAM" id="MobiDB-lite"/>
    </source>
</evidence>
<feature type="compositionally biased region" description="Polar residues" evidence="10">
    <location>
        <begin position="96"/>
        <end position="122"/>
    </location>
</feature>
<keyword evidence="2" id="KW-0723">Serine/threonine-protein kinase</keyword>
<proteinExistence type="predicted"/>
<dbReference type="GO" id="GO:0004674">
    <property type="term" value="F:protein serine/threonine kinase activity"/>
    <property type="evidence" value="ECO:0007669"/>
    <property type="project" value="UniProtKB-KW"/>
</dbReference>
<evidence type="ECO:0000313" key="13">
    <source>
        <dbReference type="Proteomes" id="UP000612746"/>
    </source>
</evidence>
<comment type="caution">
    <text evidence="12">The sequence shown here is derived from an EMBL/GenBank/DDBJ whole genome shotgun (WGS) entry which is preliminary data.</text>
</comment>
<dbReference type="EMBL" id="JAEPRA010000005">
    <property type="protein sequence ID" value="KAG2185463.1"/>
    <property type="molecule type" value="Genomic_DNA"/>
</dbReference>
<evidence type="ECO:0000256" key="7">
    <source>
        <dbReference type="ARBA" id="ARBA00047899"/>
    </source>
</evidence>
<comment type="catalytic activity">
    <reaction evidence="8">
        <text>L-seryl-[protein] + ATP = O-phospho-L-seryl-[protein] + ADP + H(+)</text>
        <dbReference type="Rhea" id="RHEA:17989"/>
        <dbReference type="Rhea" id="RHEA-COMP:9863"/>
        <dbReference type="Rhea" id="RHEA-COMP:11604"/>
        <dbReference type="ChEBI" id="CHEBI:15378"/>
        <dbReference type="ChEBI" id="CHEBI:29999"/>
        <dbReference type="ChEBI" id="CHEBI:30616"/>
        <dbReference type="ChEBI" id="CHEBI:83421"/>
        <dbReference type="ChEBI" id="CHEBI:456216"/>
        <dbReference type="EC" id="2.7.11.1"/>
    </reaction>
</comment>
<protein>
    <recommendedName>
        <fullName evidence="1">non-specific serine/threonine protein kinase</fullName>
        <ecNumber evidence="1">2.7.11.1</ecNumber>
    </recommendedName>
</protein>
<dbReference type="PANTHER" id="PTHR24343">
    <property type="entry name" value="SERINE/THREONINE KINASE"/>
    <property type="match status" value="1"/>
</dbReference>
<feature type="region of interest" description="Disordered" evidence="10">
    <location>
        <begin position="40"/>
        <end position="161"/>
    </location>
</feature>
<dbReference type="GO" id="GO:0005829">
    <property type="term" value="C:cytosol"/>
    <property type="evidence" value="ECO:0007669"/>
    <property type="project" value="TreeGrafter"/>
</dbReference>
<evidence type="ECO:0000256" key="8">
    <source>
        <dbReference type="ARBA" id="ARBA00048679"/>
    </source>
</evidence>
<dbReference type="PANTHER" id="PTHR24343:SF137">
    <property type="entry name" value="SERINE_THREONINE-PROTEIN KINASE HRK1"/>
    <property type="match status" value="1"/>
</dbReference>